<dbReference type="Proteomes" id="UP000644548">
    <property type="component" value="Unassembled WGS sequence"/>
</dbReference>
<dbReference type="RefSeq" id="WP_189074476.1">
    <property type="nucleotide sequence ID" value="NZ_BMQN01000015.1"/>
</dbReference>
<comment type="caution">
    <text evidence="1">The sequence shown here is derived from an EMBL/GenBank/DDBJ whole genome shotgun (WGS) entry which is preliminary data.</text>
</comment>
<gene>
    <name evidence="1" type="ORF">GCM10008960_35190</name>
</gene>
<accession>A0ABQ2SAJ3</accession>
<keyword evidence="2" id="KW-1185">Reference proteome</keyword>
<name>A0ABQ2SAJ3_9DEIO</name>
<sequence length="431" mass="47418">MTAAKVVLVGDDDVVIRPRIQAALRRLDADGAWRADEVAAQLPEAAALYSAGLLTRTSTVIGPLTHLTAAGQRRAGIDRTYGSVARQLDRAYTRLAIQAQGWTVAPDVQYLREFDCTGLMTAVQTPFTEDYGSGAALVIGKLPAGYSPSGLRHLIARFRSQALHYNFWVIVLSPQGQRGQRLAAQHPAWLKVIRVLPTGPASSVPLDIPKPVFPVKRSLQGPAVDPGQEQRALEYMAARGHPYGPLWLSIVSQPRAARAAAFRAALQVDRVICGQQLMRVYALSPEDVEDVPYVDTQVKPVHSQSGYLVQTRFYVAERRLLRRDPNFLAHAAGVAEMRVLMNVPPDPAVWRTGVTLGRREACTPDAVSIGDFGPVAVEYDTGAYTTGVIEDKLSAFRDQGYDDVVWGVPAQSRRDRLAREHDLRVKLVRWF</sequence>
<proteinExistence type="predicted"/>
<protein>
    <submittedName>
        <fullName evidence="1">Uncharacterized protein</fullName>
    </submittedName>
</protein>
<dbReference type="EMBL" id="BMQN01000015">
    <property type="protein sequence ID" value="GGS05660.1"/>
    <property type="molecule type" value="Genomic_DNA"/>
</dbReference>
<evidence type="ECO:0000313" key="1">
    <source>
        <dbReference type="EMBL" id="GGS05660.1"/>
    </source>
</evidence>
<organism evidence="1 2">
    <name type="scientific">Deinococcus sedimenti</name>
    <dbReference type="NCBI Taxonomy" id="1867090"/>
    <lineage>
        <taxon>Bacteria</taxon>
        <taxon>Thermotogati</taxon>
        <taxon>Deinococcota</taxon>
        <taxon>Deinococci</taxon>
        <taxon>Deinococcales</taxon>
        <taxon>Deinococcaceae</taxon>
        <taxon>Deinococcus</taxon>
    </lineage>
</organism>
<reference evidence="2" key="1">
    <citation type="journal article" date="2019" name="Int. J. Syst. Evol. Microbiol.">
        <title>The Global Catalogue of Microorganisms (GCM) 10K type strain sequencing project: providing services to taxonomists for standard genome sequencing and annotation.</title>
        <authorList>
            <consortium name="The Broad Institute Genomics Platform"/>
            <consortium name="The Broad Institute Genome Sequencing Center for Infectious Disease"/>
            <person name="Wu L."/>
            <person name="Ma J."/>
        </authorList>
    </citation>
    <scope>NUCLEOTIDE SEQUENCE [LARGE SCALE GENOMIC DNA]</scope>
    <source>
        <strain evidence="2">JCM 31405</strain>
    </source>
</reference>
<evidence type="ECO:0000313" key="2">
    <source>
        <dbReference type="Proteomes" id="UP000644548"/>
    </source>
</evidence>